<dbReference type="HOGENOM" id="CLU_2240676_0_0_1"/>
<feature type="compositionally biased region" description="Gly residues" evidence="1">
    <location>
        <begin position="12"/>
        <end position="24"/>
    </location>
</feature>
<dbReference type="STRING" id="40148.A0A0D9Y8F2"/>
<accession>A0A0D9Y8F2</accession>
<organism evidence="2">
    <name type="scientific">Oryza glumipatula</name>
    <dbReference type="NCBI Taxonomy" id="40148"/>
    <lineage>
        <taxon>Eukaryota</taxon>
        <taxon>Viridiplantae</taxon>
        <taxon>Streptophyta</taxon>
        <taxon>Embryophyta</taxon>
        <taxon>Tracheophyta</taxon>
        <taxon>Spermatophyta</taxon>
        <taxon>Magnoliopsida</taxon>
        <taxon>Liliopsida</taxon>
        <taxon>Poales</taxon>
        <taxon>Poaceae</taxon>
        <taxon>BOP clade</taxon>
        <taxon>Oryzoideae</taxon>
        <taxon>Oryzeae</taxon>
        <taxon>Oryzinae</taxon>
        <taxon>Oryza</taxon>
    </lineage>
</organism>
<name>A0A0D9Y8F2_9ORYZ</name>
<dbReference type="Gene3D" id="1.10.8.480">
    <property type="match status" value="1"/>
</dbReference>
<reference evidence="2" key="2">
    <citation type="submission" date="2015-04" db="UniProtKB">
        <authorList>
            <consortium name="EnsemblPlants"/>
        </authorList>
    </citation>
    <scope>IDENTIFICATION</scope>
</reference>
<reference evidence="2" key="3">
    <citation type="submission" date="2018-05" db="EMBL/GenBank/DDBJ databases">
        <title>OgluRS3 (Oryza glumaepatula Reference Sequence Version 3).</title>
        <authorList>
            <person name="Zhang J."/>
            <person name="Kudrna D."/>
            <person name="Lee S."/>
            <person name="Talag J."/>
            <person name="Welchert J."/>
            <person name="Wing R.A."/>
        </authorList>
    </citation>
    <scope>NUCLEOTIDE SEQUENCE [LARGE SCALE GENOMIC DNA]</scope>
</reference>
<protein>
    <submittedName>
        <fullName evidence="2">Uncharacterized protein</fullName>
    </submittedName>
</protein>
<dbReference type="Proteomes" id="UP000026961">
    <property type="component" value="Chromosome 1"/>
</dbReference>
<dbReference type="AlphaFoldDB" id="A0A0D9Y8F2"/>
<feature type="region of interest" description="Disordered" evidence="1">
    <location>
        <begin position="12"/>
        <end position="32"/>
    </location>
</feature>
<keyword evidence="3" id="KW-1185">Reference proteome</keyword>
<evidence type="ECO:0000313" key="2">
    <source>
        <dbReference type="EnsemblPlants" id="OGLUM01G17500.1"/>
    </source>
</evidence>
<evidence type="ECO:0000313" key="3">
    <source>
        <dbReference type="Proteomes" id="UP000026961"/>
    </source>
</evidence>
<sequence>MVIELLRLAQGHAGGGSEDGGGVVAGNNEDDRDGDVGVASGFISKEEVVAFKERIAGALRSAALAGKTASQLPNGELLRLLRLFIHRGIRFR</sequence>
<dbReference type="EnsemblPlants" id="OGLUM01G17500.1">
    <property type="protein sequence ID" value="OGLUM01G17500.1"/>
    <property type="gene ID" value="OGLUM01G17500"/>
</dbReference>
<evidence type="ECO:0000256" key="1">
    <source>
        <dbReference type="SAM" id="MobiDB-lite"/>
    </source>
</evidence>
<proteinExistence type="predicted"/>
<reference evidence="2" key="1">
    <citation type="submission" date="2013-08" db="EMBL/GenBank/DDBJ databases">
        <title>Oryza genome evolution.</title>
        <authorList>
            <person name="Wing R.A."/>
            <person name="Panaud O."/>
            <person name="Oliveira A.C."/>
        </authorList>
    </citation>
    <scope>NUCLEOTIDE SEQUENCE</scope>
</reference>
<dbReference type="Gramene" id="OGLUM01G17500.1">
    <property type="protein sequence ID" value="OGLUM01G17500.1"/>
    <property type="gene ID" value="OGLUM01G17500"/>
</dbReference>